<organism evidence="2 3">
    <name type="scientific">Paenibacillus gyeongsangnamensis</name>
    <dbReference type="NCBI Taxonomy" id="3388067"/>
    <lineage>
        <taxon>Bacteria</taxon>
        <taxon>Bacillati</taxon>
        <taxon>Bacillota</taxon>
        <taxon>Bacilli</taxon>
        <taxon>Bacillales</taxon>
        <taxon>Paenibacillaceae</taxon>
        <taxon>Paenibacillus</taxon>
    </lineage>
</organism>
<dbReference type="RefSeq" id="WP_269882721.1">
    <property type="nucleotide sequence ID" value="NZ_JAQAGZ010000011.1"/>
</dbReference>
<evidence type="ECO:0000256" key="1">
    <source>
        <dbReference type="SAM" id="MobiDB-lite"/>
    </source>
</evidence>
<gene>
    <name evidence="2" type="ORF">O9H85_17515</name>
</gene>
<comment type="caution">
    <text evidence="2">The sequence shown here is derived from an EMBL/GenBank/DDBJ whole genome shotgun (WGS) entry which is preliminary data.</text>
</comment>
<feature type="region of interest" description="Disordered" evidence="1">
    <location>
        <begin position="37"/>
        <end position="57"/>
    </location>
</feature>
<proteinExistence type="predicted"/>
<name>A0ABT4QBD0_9BACL</name>
<feature type="compositionally biased region" description="Polar residues" evidence="1">
    <location>
        <begin position="44"/>
        <end position="56"/>
    </location>
</feature>
<sequence length="112" mass="11938">MIGGWEYASKINHPVAPDRNGCSAPLAAKPALAAAQLAPAGERNPSQEQNRTTDSVDTLILNTRALADVKRQRQASQGDAYKAAIGKLRTEADAELKSRHGQIGGPPKRRQA</sequence>
<accession>A0ABT4QBD0</accession>
<protein>
    <submittedName>
        <fullName evidence="2">Uncharacterized protein</fullName>
    </submittedName>
</protein>
<keyword evidence="3" id="KW-1185">Reference proteome</keyword>
<feature type="region of interest" description="Disordered" evidence="1">
    <location>
        <begin position="92"/>
        <end position="112"/>
    </location>
</feature>
<evidence type="ECO:0000313" key="3">
    <source>
        <dbReference type="Proteomes" id="UP001527882"/>
    </source>
</evidence>
<reference evidence="2 3" key="1">
    <citation type="submission" date="2022-12" db="EMBL/GenBank/DDBJ databases">
        <title>Draft genome sequence of Paenibacillus sp. dW9.</title>
        <authorList>
            <person name="Choi E.-W."/>
            <person name="Kim D.-U."/>
        </authorList>
    </citation>
    <scope>NUCLEOTIDE SEQUENCE [LARGE SCALE GENOMIC DNA]</scope>
    <source>
        <strain evidence="3">dW9</strain>
    </source>
</reference>
<dbReference type="Proteomes" id="UP001527882">
    <property type="component" value="Unassembled WGS sequence"/>
</dbReference>
<dbReference type="EMBL" id="JAQAGZ010000011">
    <property type="protein sequence ID" value="MCZ8514193.1"/>
    <property type="molecule type" value="Genomic_DNA"/>
</dbReference>
<evidence type="ECO:0000313" key="2">
    <source>
        <dbReference type="EMBL" id="MCZ8514193.1"/>
    </source>
</evidence>